<protein>
    <submittedName>
        <fullName evidence="1">PDT-domain-containing protein</fullName>
    </submittedName>
</protein>
<comment type="caution">
    <text evidence="1">The sequence shown here is derived from an EMBL/GenBank/DDBJ whole genome shotgun (WGS) entry which is preliminary data.</text>
</comment>
<evidence type="ECO:0000313" key="1">
    <source>
        <dbReference type="EMBL" id="KAF9650041.1"/>
    </source>
</evidence>
<evidence type="ECO:0000313" key="2">
    <source>
        <dbReference type="Proteomes" id="UP000886501"/>
    </source>
</evidence>
<sequence length="373" mass="40320">MPTVVTPGFTSSQLPSTAGIKPELAFLGPKGTYSHQAAYDRFGETVQYIGKTTIGDVYESVRSGECPLGLIPQENSIHGIVIEAYDILVVPDVGREVFVRGEVTINIQHCLITREGVALEDVRRILSHEQALGQCGQFIRSHLKDAVLVKTSSTAAAVQALLSDDQDGRSSAAIASNVCERLFDGIQVLQRGIQDEASNFTRFYILARSIDGQLPSAPNPYGPWAHPSSRNKGLLRIFESQTHDSPSGLAHTRPGASNGTRRDGLASLLSVLGLQICRLDRRPMLGAKTFAHVYIVEVDDNDQSPGSANDSPTTPDSAVVVEDLEAYGGDVTDLQSNRPLMRLEGDGMWILRLREAAERVVEAGGDAEILGCW</sequence>
<keyword evidence="2" id="KW-1185">Reference proteome</keyword>
<organism evidence="1 2">
    <name type="scientific">Thelephora ganbajun</name>
    <name type="common">Ganba fungus</name>
    <dbReference type="NCBI Taxonomy" id="370292"/>
    <lineage>
        <taxon>Eukaryota</taxon>
        <taxon>Fungi</taxon>
        <taxon>Dikarya</taxon>
        <taxon>Basidiomycota</taxon>
        <taxon>Agaricomycotina</taxon>
        <taxon>Agaricomycetes</taxon>
        <taxon>Thelephorales</taxon>
        <taxon>Thelephoraceae</taxon>
        <taxon>Thelephora</taxon>
    </lineage>
</organism>
<dbReference type="Proteomes" id="UP000886501">
    <property type="component" value="Unassembled WGS sequence"/>
</dbReference>
<dbReference type="EMBL" id="MU117989">
    <property type="protein sequence ID" value="KAF9650041.1"/>
    <property type="molecule type" value="Genomic_DNA"/>
</dbReference>
<name>A0ACB6ZLM1_THEGA</name>
<reference evidence="1" key="1">
    <citation type="submission" date="2019-10" db="EMBL/GenBank/DDBJ databases">
        <authorList>
            <consortium name="DOE Joint Genome Institute"/>
            <person name="Kuo A."/>
            <person name="Miyauchi S."/>
            <person name="Kiss E."/>
            <person name="Drula E."/>
            <person name="Kohler A."/>
            <person name="Sanchez-Garcia M."/>
            <person name="Andreopoulos B."/>
            <person name="Barry K.W."/>
            <person name="Bonito G."/>
            <person name="Buee M."/>
            <person name="Carver A."/>
            <person name="Chen C."/>
            <person name="Cichocki N."/>
            <person name="Clum A."/>
            <person name="Culley D."/>
            <person name="Crous P.W."/>
            <person name="Fauchery L."/>
            <person name="Girlanda M."/>
            <person name="Hayes R."/>
            <person name="Keri Z."/>
            <person name="Labutti K."/>
            <person name="Lipzen A."/>
            <person name="Lombard V."/>
            <person name="Magnuson J."/>
            <person name="Maillard F."/>
            <person name="Morin E."/>
            <person name="Murat C."/>
            <person name="Nolan M."/>
            <person name="Ohm R."/>
            <person name="Pangilinan J."/>
            <person name="Pereira M."/>
            <person name="Perotto S."/>
            <person name="Peter M."/>
            <person name="Riley R."/>
            <person name="Sitrit Y."/>
            <person name="Stielow B."/>
            <person name="Szollosi G."/>
            <person name="Zifcakova L."/>
            <person name="Stursova M."/>
            <person name="Spatafora J.W."/>
            <person name="Tedersoo L."/>
            <person name="Vaario L.-M."/>
            <person name="Yamada A."/>
            <person name="Yan M."/>
            <person name="Wang P."/>
            <person name="Xu J."/>
            <person name="Bruns T."/>
            <person name="Baldrian P."/>
            <person name="Vilgalys R."/>
            <person name="Henrissat B."/>
            <person name="Grigoriev I.V."/>
            <person name="Hibbett D."/>
            <person name="Nagy L.G."/>
            <person name="Martin F.M."/>
        </authorList>
    </citation>
    <scope>NUCLEOTIDE SEQUENCE</scope>
    <source>
        <strain evidence="1">P2</strain>
    </source>
</reference>
<reference evidence="1" key="2">
    <citation type="journal article" date="2020" name="Nat. Commun.">
        <title>Large-scale genome sequencing of mycorrhizal fungi provides insights into the early evolution of symbiotic traits.</title>
        <authorList>
            <person name="Miyauchi S."/>
            <person name="Kiss E."/>
            <person name="Kuo A."/>
            <person name="Drula E."/>
            <person name="Kohler A."/>
            <person name="Sanchez-Garcia M."/>
            <person name="Morin E."/>
            <person name="Andreopoulos B."/>
            <person name="Barry K.W."/>
            <person name="Bonito G."/>
            <person name="Buee M."/>
            <person name="Carver A."/>
            <person name="Chen C."/>
            <person name="Cichocki N."/>
            <person name="Clum A."/>
            <person name="Culley D."/>
            <person name="Crous P.W."/>
            <person name="Fauchery L."/>
            <person name="Girlanda M."/>
            <person name="Hayes R.D."/>
            <person name="Keri Z."/>
            <person name="LaButti K."/>
            <person name="Lipzen A."/>
            <person name="Lombard V."/>
            <person name="Magnuson J."/>
            <person name="Maillard F."/>
            <person name="Murat C."/>
            <person name="Nolan M."/>
            <person name="Ohm R.A."/>
            <person name="Pangilinan J."/>
            <person name="Pereira M.F."/>
            <person name="Perotto S."/>
            <person name="Peter M."/>
            <person name="Pfister S."/>
            <person name="Riley R."/>
            <person name="Sitrit Y."/>
            <person name="Stielow J.B."/>
            <person name="Szollosi G."/>
            <person name="Zifcakova L."/>
            <person name="Stursova M."/>
            <person name="Spatafora J.W."/>
            <person name="Tedersoo L."/>
            <person name="Vaario L.M."/>
            <person name="Yamada A."/>
            <person name="Yan M."/>
            <person name="Wang P."/>
            <person name="Xu J."/>
            <person name="Bruns T."/>
            <person name="Baldrian P."/>
            <person name="Vilgalys R."/>
            <person name="Dunand C."/>
            <person name="Henrissat B."/>
            <person name="Grigoriev I.V."/>
            <person name="Hibbett D."/>
            <person name="Nagy L.G."/>
            <person name="Martin F.M."/>
        </authorList>
    </citation>
    <scope>NUCLEOTIDE SEQUENCE</scope>
    <source>
        <strain evidence="1">P2</strain>
    </source>
</reference>
<accession>A0ACB6ZLM1</accession>
<gene>
    <name evidence="1" type="ORF">BDM02DRAFT_3112628</name>
</gene>
<proteinExistence type="predicted"/>